<organism evidence="2 3">
    <name type="scientific">Pleionea mediterranea</name>
    <dbReference type="NCBI Taxonomy" id="523701"/>
    <lineage>
        <taxon>Bacteria</taxon>
        <taxon>Pseudomonadati</taxon>
        <taxon>Pseudomonadota</taxon>
        <taxon>Gammaproteobacteria</taxon>
        <taxon>Oceanospirillales</taxon>
        <taxon>Pleioneaceae</taxon>
        <taxon>Pleionea</taxon>
    </lineage>
</organism>
<keyword evidence="1" id="KW-0472">Membrane</keyword>
<dbReference type="SUPFAM" id="SSF54523">
    <property type="entry name" value="Pili subunits"/>
    <property type="match status" value="1"/>
</dbReference>
<keyword evidence="1" id="KW-0812">Transmembrane</keyword>
<dbReference type="EMBL" id="QGGU01000004">
    <property type="protein sequence ID" value="PWK52931.1"/>
    <property type="molecule type" value="Genomic_DNA"/>
</dbReference>
<dbReference type="InterPro" id="IPR045584">
    <property type="entry name" value="Pilin-like"/>
</dbReference>
<dbReference type="Pfam" id="PF07963">
    <property type="entry name" value="N_methyl"/>
    <property type="match status" value="1"/>
</dbReference>
<dbReference type="Proteomes" id="UP000245790">
    <property type="component" value="Unassembled WGS sequence"/>
</dbReference>
<dbReference type="InterPro" id="IPR012902">
    <property type="entry name" value="N_methyl_site"/>
</dbReference>
<accession>A0A316FW53</accession>
<dbReference type="Gene3D" id="3.30.700.10">
    <property type="entry name" value="Glycoprotein, Type 4 Pilin"/>
    <property type="match status" value="1"/>
</dbReference>
<name>A0A316FW53_9GAMM</name>
<sequence length="153" mass="15641">MKAVANKGFTLIELVVVITIIGILAAVAAPKFIGVQSEARESVLRGVEAGIRSTASLVYAKALIQGVENGTDATVNTGTTPATVTTTAGYPNEDEIFLVMDISSNELVQGATAGTIGYDLTNATPTTPETDCIVTYVNNDDGTISVTVAAAGC</sequence>
<dbReference type="AlphaFoldDB" id="A0A316FW53"/>
<dbReference type="PROSITE" id="PS00409">
    <property type="entry name" value="PROKAR_NTER_METHYL"/>
    <property type="match status" value="1"/>
</dbReference>
<gene>
    <name evidence="2" type="ORF">C8D97_104149</name>
</gene>
<keyword evidence="1" id="KW-1133">Transmembrane helix</keyword>
<comment type="caution">
    <text evidence="2">The sequence shown here is derived from an EMBL/GenBank/DDBJ whole genome shotgun (WGS) entry which is preliminary data.</text>
</comment>
<evidence type="ECO:0000313" key="2">
    <source>
        <dbReference type="EMBL" id="PWK52931.1"/>
    </source>
</evidence>
<reference evidence="2 3" key="1">
    <citation type="submission" date="2018-05" db="EMBL/GenBank/DDBJ databases">
        <title>Genomic Encyclopedia of Type Strains, Phase IV (KMG-IV): sequencing the most valuable type-strain genomes for metagenomic binning, comparative biology and taxonomic classification.</title>
        <authorList>
            <person name="Goeker M."/>
        </authorList>
    </citation>
    <scope>NUCLEOTIDE SEQUENCE [LARGE SCALE GENOMIC DNA]</scope>
    <source>
        <strain evidence="2 3">DSM 25350</strain>
    </source>
</reference>
<dbReference type="NCBIfam" id="TIGR02532">
    <property type="entry name" value="IV_pilin_GFxxxE"/>
    <property type="match status" value="1"/>
</dbReference>
<proteinExistence type="predicted"/>
<dbReference type="RefSeq" id="WP_109762909.1">
    <property type="nucleotide sequence ID" value="NZ_QGGU01000004.1"/>
</dbReference>
<evidence type="ECO:0000256" key="1">
    <source>
        <dbReference type="SAM" id="Phobius"/>
    </source>
</evidence>
<keyword evidence="3" id="KW-1185">Reference proteome</keyword>
<protein>
    <submittedName>
        <fullName evidence="2">MSHA pilin protein MshA</fullName>
    </submittedName>
</protein>
<feature type="transmembrane region" description="Helical" evidence="1">
    <location>
        <begin position="12"/>
        <end position="33"/>
    </location>
</feature>
<evidence type="ECO:0000313" key="3">
    <source>
        <dbReference type="Proteomes" id="UP000245790"/>
    </source>
</evidence>
<dbReference type="OrthoDB" id="5902365at2"/>